<evidence type="ECO:0000259" key="7">
    <source>
        <dbReference type="SMART" id="SM00645"/>
    </source>
</evidence>
<reference evidence="9" key="1">
    <citation type="submission" date="2015-04" db="EMBL/GenBank/DDBJ databases">
        <title>The genome sequence of the plant pathogenic Rhizarian Plasmodiophora brassicae reveals insights in its biotrophic life cycle and the origin of chitin synthesis.</title>
        <authorList>
            <person name="Schwelm A."/>
            <person name="Fogelqvist J."/>
            <person name="Knaust A."/>
            <person name="Julke S."/>
            <person name="Lilja T."/>
            <person name="Dhandapani V."/>
            <person name="Bonilla-Rosso G."/>
            <person name="Karlsson M."/>
            <person name="Shevchenko A."/>
            <person name="Choi S.R."/>
            <person name="Kim H.G."/>
            <person name="Park J.Y."/>
            <person name="Lim Y.P."/>
            <person name="Ludwig-Muller J."/>
            <person name="Dixelius C."/>
        </authorList>
    </citation>
    <scope>NUCLEOTIDE SEQUENCE</scope>
    <source>
        <tissue evidence="9">Potato root galls</tissue>
    </source>
</reference>
<accession>A0A0H5RT73</accession>
<dbReference type="PANTHER" id="PTHR12411">
    <property type="entry name" value="CYSTEINE PROTEASE FAMILY C1-RELATED"/>
    <property type="match status" value="1"/>
</dbReference>
<keyword evidence="5" id="KW-0865">Zymogen</keyword>
<dbReference type="CDD" id="cd02248">
    <property type="entry name" value="Peptidase_C1A"/>
    <property type="match status" value="1"/>
</dbReference>
<evidence type="ECO:0000256" key="1">
    <source>
        <dbReference type="ARBA" id="ARBA00008455"/>
    </source>
</evidence>
<organism evidence="9">
    <name type="scientific">Spongospora subterranea</name>
    <dbReference type="NCBI Taxonomy" id="70186"/>
    <lineage>
        <taxon>Eukaryota</taxon>
        <taxon>Sar</taxon>
        <taxon>Rhizaria</taxon>
        <taxon>Endomyxa</taxon>
        <taxon>Phytomyxea</taxon>
        <taxon>Plasmodiophorida</taxon>
        <taxon>Plasmodiophoridae</taxon>
        <taxon>Spongospora</taxon>
    </lineage>
</organism>
<dbReference type="InterPro" id="IPR025661">
    <property type="entry name" value="Pept_asp_AS"/>
</dbReference>
<dbReference type="InterPro" id="IPR013128">
    <property type="entry name" value="Peptidase_C1A"/>
</dbReference>
<dbReference type="InterPro" id="IPR013201">
    <property type="entry name" value="Prot_inhib_I29"/>
</dbReference>
<dbReference type="PROSITE" id="PS00639">
    <property type="entry name" value="THIOL_PROTEASE_HIS"/>
    <property type="match status" value="1"/>
</dbReference>
<feature type="domain" description="Cathepsin propeptide inhibitor" evidence="8">
    <location>
        <begin position="50"/>
        <end position="110"/>
    </location>
</feature>
<dbReference type="InterPro" id="IPR039417">
    <property type="entry name" value="Peptidase_C1A_papain-like"/>
</dbReference>
<comment type="similarity">
    <text evidence="1">Belongs to the peptidase C1 family.</text>
</comment>
<evidence type="ECO:0000259" key="8">
    <source>
        <dbReference type="SMART" id="SM00848"/>
    </source>
</evidence>
<keyword evidence="4" id="KW-0788">Thiol protease</keyword>
<dbReference type="PROSITE" id="PS00640">
    <property type="entry name" value="THIOL_PROTEASE_ASN"/>
    <property type="match status" value="1"/>
</dbReference>
<dbReference type="SMART" id="SM00848">
    <property type="entry name" value="Inhibitor_I29"/>
    <property type="match status" value="1"/>
</dbReference>
<dbReference type="Gene3D" id="3.90.70.10">
    <property type="entry name" value="Cysteine proteinases"/>
    <property type="match status" value="1"/>
</dbReference>
<dbReference type="GO" id="GO:0006508">
    <property type="term" value="P:proteolysis"/>
    <property type="evidence" value="ECO:0007669"/>
    <property type="project" value="UniProtKB-KW"/>
</dbReference>
<dbReference type="SMART" id="SM00645">
    <property type="entry name" value="Pept_C1"/>
    <property type="match status" value="1"/>
</dbReference>
<feature type="non-terminal residue" evidence="9">
    <location>
        <position position="1"/>
    </location>
</feature>
<evidence type="ECO:0000256" key="4">
    <source>
        <dbReference type="ARBA" id="ARBA00022807"/>
    </source>
</evidence>
<evidence type="ECO:0000313" key="9">
    <source>
        <dbReference type="EMBL" id="CRZ11934.1"/>
    </source>
</evidence>
<dbReference type="FunFam" id="3.90.70.10:FF:000006">
    <property type="entry name" value="Cathepsin S"/>
    <property type="match status" value="1"/>
</dbReference>
<feature type="domain" description="Peptidase C1A papain C-terminal" evidence="7">
    <location>
        <begin position="140"/>
        <end position="366"/>
    </location>
</feature>
<evidence type="ECO:0000256" key="2">
    <source>
        <dbReference type="ARBA" id="ARBA00022670"/>
    </source>
</evidence>
<keyword evidence="2" id="KW-0645">Protease</keyword>
<proteinExistence type="inferred from homology"/>
<evidence type="ECO:0000256" key="5">
    <source>
        <dbReference type="ARBA" id="ARBA00023145"/>
    </source>
</evidence>
<dbReference type="Pfam" id="PF00112">
    <property type="entry name" value="Peptidase_C1"/>
    <property type="match status" value="1"/>
</dbReference>
<dbReference type="GO" id="GO:0008234">
    <property type="term" value="F:cysteine-type peptidase activity"/>
    <property type="evidence" value="ECO:0007669"/>
    <property type="project" value="UniProtKB-KW"/>
</dbReference>
<evidence type="ECO:0008006" key="10">
    <source>
        <dbReference type="Google" id="ProtNLM"/>
    </source>
</evidence>
<evidence type="ECO:0000256" key="3">
    <source>
        <dbReference type="ARBA" id="ARBA00022801"/>
    </source>
</evidence>
<dbReference type="Pfam" id="PF08246">
    <property type="entry name" value="Inhibitor_I29"/>
    <property type="match status" value="1"/>
</dbReference>
<keyword evidence="3" id="KW-0378">Hydrolase</keyword>
<name>A0A0H5RT73_9EUKA</name>
<dbReference type="AlphaFoldDB" id="A0A0H5RT73"/>
<evidence type="ECO:0000256" key="6">
    <source>
        <dbReference type="ARBA" id="ARBA00023157"/>
    </source>
</evidence>
<dbReference type="InterPro" id="IPR000668">
    <property type="entry name" value="Peptidase_C1A_C"/>
</dbReference>
<protein>
    <recommendedName>
        <fullName evidence="10">Cathepsin propeptide inhibitor domain-containing protein</fullName>
    </recommendedName>
</protein>
<dbReference type="PRINTS" id="PR00705">
    <property type="entry name" value="PAPAIN"/>
</dbReference>
<dbReference type="PROSITE" id="PS00139">
    <property type="entry name" value="THIOL_PROTEASE_CYS"/>
    <property type="match status" value="1"/>
</dbReference>
<sequence>YRYLVGTLVLSTAAAIFTDQDYFNAPKHDVESLVKSEIEAIKTHPVTTLWHNFVTRFGKTYENDEEHDSRFEIFRKNVELINQHNEQYLQQKTTFTLGLNQFADMTNEEFRSTQRGFKQSGGMRRSAGHEFHREISSLDLPEQVDLRKRGLVRKVKDQGRCGSCWSFSAVGSMEGAAELAAQQANRTETPLEFSEQQLVDCVDHGMCTCDKGGMMEDGFKMVIDDGAILDQDYNYHSGKDQKSGVCKATFLARYKLFTSFKNIRSGDEGALREVASQVPVSVAIDASGDSFRFYKSGTYRNPNCGHRDEDLDHGVLVVGYGVDKDGSKYWIVKNSWGEQWGDQGYIHMTRDSHNQCGIATDASFIIAGGESVHQQQVMFQ</sequence>
<dbReference type="InterPro" id="IPR025660">
    <property type="entry name" value="Pept_his_AS"/>
</dbReference>
<dbReference type="EMBL" id="HACM01011492">
    <property type="protein sequence ID" value="CRZ11934.1"/>
    <property type="molecule type" value="Transcribed_RNA"/>
</dbReference>
<dbReference type="InterPro" id="IPR038765">
    <property type="entry name" value="Papain-like_cys_pep_sf"/>
</dbReference>
<keyword evidence="6" id="KW-1015">Disulfide bond</keyword>
<dbReference type="InterPro" id="IPR000169">
    <property type="entry name" value="Pept_cys_AS"/>
</dbReference>
<dbReference type="SUPFAM" id="SSF54001">
    <property type="entry name" value="Cysteine proteinases"/>
    <property type="match status" value="1"/>
</dbReference>